<sequence>MKRLSFIVLIAFFISNISLAQQATTVAKRQTVAA</sequence>
<accession>A0A3B0UR03</accession>
<protein>
    <submittedName>
        <fullName evidence="1">Uncharacterized protein</fullName>
    </submittedName>
</protein>
<dbReference type="AlphaFoldDB" id="A0A3B0UR03"/>
<feature type="non-terminal residue" evidence="1">
    <location>
        <position position="34"/>
    </location>
</feature>
<dbReference type="EMBL" id="UOES01000451">
    <property type="protein sequence ID" value="VAW28752.1"/>
    <property type="molecule type" value="Genomic_DNA"/>
</dbReference>
<organism evidence="1">
    <name type="scientific">hydrothermal vent metagenome</name>
    <dbReference type="NCBI Taxonomy" id="652676"/>
    <lineage>
        <taxon>unclassified sequences</taxon>
        <taxon>metagenomes</taxon>
        <taxon>ecological metagenomes</taxon>
    </lineage>
</organism>
<evidence type="ECO:0000313" key="1">
    <source>
        <dbReference type="EMBL" id="VAW28752.1"/>
    </source>
</evidence>
<gene>
    <name evidence="1" type="ORF">MNBD_BACTEROID06-1801</name>
</gene>
<reference evidence="1" key="1">
    <citation type="submission" date="2018-06" db="EMBL/GenBank/DDBJ databases">
        <authorList>
            <person name="Zhirakovskaya E."/>
        </authorList>
    </citation>
    <scope>NUCLEOTIDE SEQUENCE</scope>
</reference>
<proteinExistence type="predicted"/>
<name>A0A3B0UR03_9ZZZZ</name>